<dbReference type="EMBL" id="JAIEZQ010000002">
    <property type="protein sequence ID" value="MBY9076110.1"/>
    <property type="molecule type" value="Genomic_DNA"/>
</dbReference>
<comment type="caution">
    <text evidence="2">The sequence shown here is derived from an EMBL/GenBank/DDBJ whole genome shotgun (WGS) entry which is preliminary data.</text>
</comment>
<dbReference type="InterPro" id="IPR047891">
    <property type="entry name" value="GPGG_membr"/>
</dbReference>
<accession>A0ABS7RM32</accession>
<keyword evidence="1" id="KW-0472">Membrane</keyword>
<keyword evidence="3" id="KW-1185">Reference proteome</keyword>
<evidence type="ECO:0000313" key="2">
    <source>
        <dbReference type="EMBL" id="MBY9076110.1"/>
    </source>
</evidence>
<feature type="transmembrane region" description="Helical" evidence="1">
    <location>
        <begin position="25"/>
        <end position="44"/>
    </location>
</feature>
<proteinExistence type="predicted"/>
<gene>
    <name evidence="2" type="ORF">K1X13_14840</name>
</gene>
<keyword evidence="1" id="KW-0812">Transmembrane</keyword>
<reference evidence="2 3" key="1">
    <citation type="submission" date="2021-08" db="EMBL/GenBank/DDBJ databases">
        <title>Nocardioides bacterium WL0053 sp. nov., isolated from the sediment.</title>
        <authorList>
            <person name="Wang L."/>
            <person name="Zhang D."/>
            <person name="Zhang A."/>
        </authorList>
    </citation>
    <scope>NUCLEOTIDE SEQUENCE [LARGE SCALE GENOMIC DNA]</scope>
    <source>
        <strain evidence="2 3">WL0053</strain>
    </source>
</reference>
<name>A0ABS7RM32_9ACTN</name>
<dbReference type="RefSeq" id="WP_221025794.1">
    <property type="nucleotide sequence ID" value="NZ_JAIEZQ010000002.1"/>
</dbReference>
<sequence length="45" mass="4679">MTTLLLILGIILVIAGVVGLVRGQMLWGIILIVLGLILAPGSQLL</sequence>
<keyword evidence="1" id="KW-1133">Transmembrane helix</keyword>
<evidence type="ECO:0000256" key="1">
    <source>
        <dbReference type="SAM" id="Phobius"/>
    </source>
</evidence>
<organism evidence="2 3">
    <name type="scientific">Nocardioides jiangsuensis</name>
    <dbReference type="NCBI Taxonomy" id="2866161"/>
    <lineage>
        <taxon>Bacteria</taxon>
        <taxon>Bacillati</taxon>
        <taxon>Actinomycetota</taxon>
        <taxon>Actinomycetes</taxon>
        <taxon>Propionibacteriales</taxon>
        <taxon>Nocardioidaceae</taxon>
        <taxon>Nocardioides</taxon>
    </lineage>
</organism>
<evidence type="ECO:0000313" key="3">
    <source>
        <dbReference type="Proteomes" id="UP000754710"/>
    </source>
</evidence>
<dbReference type="NCBIfam" id="NF040511">
    <property type="entry name" value="membrane_GPGG"/>
    <property type="match status" value="1"/>
</dbReference>
<protein>
    <submittedName>
        <fullName evidence="2">GPGG-motif small membrane protein</fullName>
    </submittedName>
</protein>
<dbReference type="Proteomes" id="UP000754710">
    <property type="component" value="Unassembled WGS sequence"/>
</dbReference>